<reference evidence="4" key="1">
    <citation type="submission" date="2023-06" db="EMBL/GenBank/DDBJ databases">
        <title>Gordonia sp. nov. and Pseudochrobactrum sp. nov., two species isolated from the burying beetle Nicrophorus vespilloides.</title>
        <authorList>
            <person name="Poehlein A."/>
            <person name="Guzman J."/>
            <person name="Daniel R."/>
            <person name="Vilcinskas A."/>
        </authorList>
    </citation>
    <scope>NUCLEOTIDE SEQUENCE</scope>
    <source>
        <strain evidence="4">MP11Mi</strain>
    </source>
</reference>
<keyword evidence="2" id="KW-0472">Membrane</keyword>
<feature type="transmembrane region" description="Helical" evidence="2">
    <location>
        <begin position="88"/>
        <end position="119"/>
    </location>
</feature>
<evidence type="ECO:0000259" key="3">
    <source>
        <dbReference type="Pfam" id="PF14219"/>
    </source>
</evidence>
<accession>A0AA97CVT5</accession>
<dbReference type="EMBL" id="CP128986">
    <property type="protein sequence ID" value="WOC12099.1"/>
    <property type="molecule type" value="Genomic_DNA"/>
</dbReference>
<name>A0AA97CVT5_9ACTN</name>
<dbReference type="AlphaFoldDB" id="A0AA97CVT5"/>
<organism evidence="4">
    <name type="scientific">Gordonia sp. MP11Mi</name>
    <dbReference type="NCBI Taxonomy" id="3022769"/>
    <lineage>
        <taxon>Bacteria</taxon>
        <taxon>Bacillati</taxon>
        <taxon>Actinomycetota</taxon>
        <taxon>Actinomycetes</taxon>
        <taxon>Mycobacteriales</taxon>
        <taxon>Gordoniaceae</taxon>
        <taxon>Gordonia</taxon>
    </lineage>
</organism>
<feature type="region of interest" description="Disordered" evidence="1">
    <location>
        <begin position="1"/>
        <end position="23"/>
    </location>
</feature>
<feature type="transmembrane region" description="Helical" evidence="2">
    <location>
        <begin position="139"/>
        <end position="159"/>
    </location>
</feature>
<evidence type="ECO:0000256" key="2">
    <source>
        <dbReference type="SAM" id="Phobius"/>
    </source>
</evidence>
<sequence length="255" mass="27366">MPAPRSPRNAKPGPTPSYATTPCWGLVDARPDSADPMSEASSDPVSLTTDALVRALRLATLMLAVAGVVHAIRYIVAVVNRTRPIPAWVDWLTSIGVLVFGLTALAAVVMTTVAFGQWVRQIRVSQYASTGFIDPRRPAWVYLLSVIPLVNVVGAPWLLHEAARVAGPDERAERVRIRLSGAWAIVNAVAVLAVGYRIAAWSTSSLQVDADALALVTAVFAVSAVFAYWAIRRIEILAGTLDPVAERPTRRLVAA</sequence>
<feature type="transmembrane region" description="Helical" evidence="2">
    <location>
        <begin position="55"/>
        <end position="76"/>
    </location>
</feature>
<protein>
    <recommendedName>
        <fullName evidence="3">DUF4328 domain-containing protein</fullName>
    </recommendedName>
</protein>
<evidence type="ECO:0000313" key="4">
    <source>
        <dbReference type="EMBL" id="WOC12099.1"/>
    </source>
</evidence>
<keyword evidence="2" id="KW-0812">Transmembrane</keyword>
<gene>
    <name evidence="4" type="ORF">MP11Mi_11810</name>
</gene>
<feature type="domain" description="DUF4328" evidence="3">
    <location>
        <begin position="93"/>
        <end position="235"/>
    </location>
</feature>
<dbReference type="Pfam" id="PF14219">
    <property type="entry name" value="DUF4328"/>
    <property type="match status" value="1"/>
</dbReference>
<dbReference type="InterPro" id="IPR025565">
    <property type="entry name" value="DUF4328"/>
</dbReference>
<proteinExistence type="predicted"/>
<feature type="transmembrane region" description="Helical" evidence="2">
    <location>
        <begin position="180"/>
        <end position="200"/>
    </location>
</feature>
<dbReference type="RefSeq" id="WP_420041358.1">
    <property type="nucleotide sequence ID" value="NZ_CP128986.1"/>
</dbReference>
<keyword evidence="2" id="KW-1133">Transmembrane helix</keyword>
<feature type="transmembrane region" description="Helical" evidence="2">
    <location>
        <begin position="212"/>
        <end position="231"/>
    </location>
</feature>
<evidence type="ECO:0000256" key="1">
    <source>
        <dbReference type="SAM" id="MobiDB-lite"/>
    </source>
</evidence>